<comment type="caution">
    <text evidence="1">The sequence shown here is derived from an EMBL/GenBank/DDBJ whole genome shotgun (WGS) entry which is preliminary data.</text>
</comment>
<dbReference type="AlphaFoldDB" id="A0A0F8YAY6"/>
<reference evidence="1" key="1">
    <citation type="journal article" date="2015" name="Nature">
        <title>Complex archaea that bridge the gap between prokaryotes and eukaryotes.</title>
        <authorList>
            <person name="Spang A."/>
            <person name="Saw J.H."/>
            <person name="Jorgensen S.L."/>
            <person name="Zaremba-Niedzwiedzka K."/>
            <person name="Martijn J."/>
            <person name="Lind A.E."/>
            <person name="van Eijk R."/>
            <person name="Schleper C."/>
            <person name="Guy L."/>
            <person name="Ettema T.J."/>
        </authorList>
    </citation>
    <scope>NUCLEOTIDE SEQUENCE</scope>
</reference>
<sequence>IGAIVPGGNGANIYLTPQGTQFGDVIAVKDGGKLLVCTDTALTANGTGLEADCNVTTTGAFGVKSPSFDIFDINSTLDSSQMNTLTLLNEKDEISDTALFENEYDYIPVYDEDCTKQQIDDGKCPTHLERTTWFSTIAIKDRTTIIQLNQETKSLWDRITELFSWKEIKDSKDTEQDIIIQSLNSTIELWKPRWDELCLRDNTYSWC</sequence>
<evidence type="ECO:0000313" key="1">
    <source>
        <dbReference type="EMBL" id="KKK51289.1"/>
    </source>
</evidence>
<protein>
    <submittedName>
        <fullName evidence="1">Uncharacterized protein</fullName>
    </submittedName>
</protein>
<accession>A0A0F8YAY6</accession>
<name>A0A0F8YAY6_9ZZZZ</name>
<feature type="non-terminal residue" evidence="1">
    <location>
        <position position="1"/>
    </location>
</feature>
<gene>
    <name evidence="1" type="ORF">LCGC14_3116430</name>
</gene>
<proteinExistence type="predicted"/>
<dbReference type="EMBL" id="LAZR01067583">
    <property type="protein sequence ID" value="KKK51289.1"/>
    <property type="molecule type" value="Genomic_DNA"/>
</dbReference>
<organism evidence="1">
    <name type="scientific">marine sediment metagenome</name>
    <dbReference type="NCBI Taxonomy" id="412755"/>
    <lineage>
        <taxon>unclassified sequences</taxon>
        <taxon>metagenomes</taxon>
        <taxon>ecological metagenomes</taxon>
    </lineage>
</organism>